<evidence type="ECO:0000256" key="3">
    <source>
        <dbReference type="ARBA" id="ARBA00023125"/>
    </source>
</evidence>
<name>A0A5J6MSW4_9PROT</name>
<dbReference type="InterPro" id="IPR050389">
    <property type="entry name" value="LysR-type_TF"/>
</dbReference>
<dbReference type="SUPFAM" id="SSF53850">
    <property type="entry name" value="Periplasmic binding protein-like II"/>
    <property type="match status" value="1"/>
</dbReference>
<dbReference type="InterPro" id="IPR036390">
    <property type="entry name" value="WH_DNA-bd_sf"/>
</dbReference>
<comment type="similarity">
    <text evidence="1">Belongs to the LysR transcriptional regulatory family.</text>
</comment>
<dbReference type="CDD" id="cd08460">
    <property type="entry name" value="PBP2_DntR_like_1"/>
    <property type="match status" value="1"/>
</dbReference>
<dbReference type="AlphaFoldDB" id="A0A5J6MSW4"/>
<dbReference type="Gene3D" id="3.40.190.10">
    <property type="entry name" value="Periplasmic binding protein-like II"/>
    <property type="match status" value="2"/>
</dbReference>
<evidence type="ECO:0000256" key="2">
    <source>
        <dbReference type="ARBA" id="ARBA00023015"/>
    </source>
</evidence>
<dbReference type="RefSeq" id="WP_151178182.1">
    <property type="nucleotide sequence ID" value="NZ_CP042906.1"/>
</dbReference>
<dbReference type="Gene3D" id="1.10.10.10">
    <property type="entry name" value="Winged helix-like DNA-binding domain superfamily/Winged helix DNA-binding domain"/>
    <property type="match status" value="1"/>
</dbReference>
<evidence type="ECO:0000256" key="1">
    <source>
        <dbReference type="ARBA" id="ARBA00009437"/>
    </source>
</evidence>
<dbReference type="PANTHER" id="PTHR30118">
    <property type="entry name" value="HTH-TYPE TRANSCRIPTIONAL REGULATOR LEUO-RELATED"/>
    <property type="match status" value="1"/>
</dbReference>
<organism evidence="6 7">
    <name type="scientific">Hypericibacter terrae</name>
    <dbReference type="NCBI Taxonomy" id="2602015"/>
    <lineage>
        <taxon>Bacteria</taxon>
        <taxon>Pseudomonadati</taxon>
        <taxon>Pseudomonadota</taxon>
        <taxon>Alphaproteobacteria</taxon>
        <taxon>Rhodospirillales</taxon>
        <taxon>Dongiaceae</taxon>
        <taxon>Hypericibacter</taxon>
    </lineage>
</organism>
<keyword evidence="2" id="KW-0805">Transcription regulation</keyword>
<evidence type="ECO:0000259" key="5">
    <source>
        <dbReference type="PROSITE" id="PS50931"/>
    </source>
</evidence>
<keyword evidence="3" id="KW-0238">DNA-binding</keyword>
<keyword evidence="7" id="KW-1185">Reference proteome</keyword>
<protein>
    <submittedName>
        <fullName evidence="6">Transcriptional regulator</fullName>
    </submittedName>
</protein>
<dbReference type="PROSITE" id="PS50931">
    <property type="entry name" value="HTH_LYSR"/>
    <property type="match status" value="1"/>
</dbReference>
<proteinExistence type="inferred from homology"/>
<feature type="domain" description="HTH lysR-type" evidence="5">
    <location>
        <begin position="4"/>
        <end position="61"/>
    </location>
</feature>
<dbReference type="GO" id="GO:0003677">
    <property type="term" value="F:DNA binding"/>
    <property type="evidence" value="ECO:0007669"/>
    <property type="project" value="UniProtKB-KW"/>
</dbReference>
<dbReference type="OrthoDB" id="9774011at2"/>
<evidence type="ECO:0000256" key="4">
    <source>
        <dbReference type="ARBA" id="ARBA00023163"/>
    </source>
</evidence>
<dbReference type="InterPro" id="IPR005119">
    <property type="entry name" value="LysR_subst-bd"/>
</dbReference>
<dbReference type="SUPFAM" id="SSF46785">
    <property type="entry name" value="Winged helix' DNA-binding domain"/>
    <property type="match status" value="1"/>
</dbReference>
<dbReference type="GO" id="GO:0003700">
    <property type="term" value="F:DNA-binding transcription factor activity"/>
    <property type="evidence" value="ECO:0007669"/>
    <property type="project" value="InterPro"/>
</dbReference>
<dbReference type="Pfam" id="PF00126">
    <property type="entry name" value="HTH_1"/>
    <property type="match status" value="1"/>
</dbReference>
<accession>A0A5J6MSW4</accession>
<dbReference type="InterPro" id="IPR000847">
    <property type="entry name" value="LysR_HTH_N"/>
</dbReference>
<keyword evidence="4" id="KW-0804">Transcription</keyword>
<reference evidence="6 7" key="1">
    <citation type="submission" date="2019-08" db="EMBL/GenBank/DDBJ databases">
        <title>Hyperibacter terrae gen. nov., sp. nov. and Hyperibacter viscosus sp. nov., two new members in the family Rhodospirillaceae isolated from the rhizosphere of Hypericum perforatum.</title>
        <authorList>
            <person name="Noviana Z."/>
        </authorList>
    </citation>
    <scope>NUCLEOTIDE SEQUENCE [LARGE SCALE GENOMIC DNA]</scope>
    <source>
        <strain evidence="6 7">R5913</strain>
    </source>
</reference>
<sequence length="296" mass="32259">MSRPDLNLLVTLDVLLAEGSVARAAQRLRLSPSAMSRALARLRETTGDPLLVRAGRGLVPTPRALELREQVGQLVQDAEAVLRPTEKLDLKKLVRTFTLRTSDGFVESFGPVLIARVGKEAPGLQLRFLPKTDKDSTPLREGAVDLETGVVGKLTGPEVRVQALFRDRFIGVVRKRHPLSRGKVTAARYAAGRHVLVSRRSLDWGPIDEALKSFGLEREIATVVGGFAAALALARASDLIASVPERHTGSLRAGMHSFPLPVPVPEITVSLLWHPRLDADPAHRWLRTCVRDACAA</sequence>
<dbReference type="PANTHER" id="PTHR30118:SF15">
    <property type="entry name" value="TRANSCRIPTIONAL REGULATORY PROTEIN"/>
    <property type="match status" value="1"/>
</dbReference>
<dbReference type="EMBL" id="CP042906">
    <property type="protein sequence ID" value="QEX17976.1"/>
    <property type="molecule type" value="Genomic_DNA"/>
</dbReference>
<dbReference type="KEGG" id="htq:FRZ44_32800"/>
<dbReference type="InterPro" id="IPR036388">
    <property type="entry name" value="WH-like_DNA-bd_sf"/>
</dbReference>
<dbReference type="Proteomes" id="UP000326202">
    <property type="component" value="Chromosome"/>
</dbReference>
<evidence type="ECO:0000313" key="6">
    <source>
        <dbReference type="EMBL" id="QEX17976.1"/>
    </source>
</evidence>
<evidence type="ECO:0000313" key="7">
    <source>
        <dbReference type="Proteomes" id="UP000326202"/>
    </source>
</evidence>
<dbReference type="Pfam" id="PF03466">
    <property type="entry name" value="LysR_substrate"/>
    <property type="match status" value="1"/>
</dbReference>
<gene>
    <name evidence="6" type="ORF">FRZ44_32800</name>
</gene>